<evidence type="ECO:0000256" key="2">
    <source>
        <dbReference type="SAM" id="Phobius"/>
    </source>
</evidence>
<evidence type="ECO:0000259" key="3">
    <source>
        <dbReference type="PROSITE" id="PS50835"/>
    </source>
</evidence>
<dbReference type="STRING" id="31033.ENSTRUP00000052472"/>
<dbReference type="InParanoid" id="A0A3B5K957"/>
<dbReference type="Ensembl" id="ENSTRUT00000056615.2">
    <property type="protein sequence ID" value="ENSTRUP00000052472.2"/>
    <property type="gene ID" value="ENSTRUG00000023823.2"/>
</dbReference>
<dbReference type="InterPro" id="IPR003006">
    <property type="entry name" value="Ig/MHC_CS"/>
</dbReference>
<accession>A0A3B5K957</accession>
<reference evidence="4" key="3">
    <citation type="submission" date="2025-09" db="UniProtKB">
        <authorList>
            <consortium name="Ensembl"/>
        </authorList>
    </citation>
    <scope>IDENTIFICATION</scope>
</reference>
<dbReference type="SUPFAM" id="SSF48726">
    <property type="entry name" value="Immunoglobulin"/>
    <property type="match status" value="11"/>
</dbReference>
<reference evidence="4 5" key="1">
    <citation type="journal article" date="2011" name="Genome Biol. Evol.">
        <title>Integration of the genetic map and genome assembly of fugu facilitates insights into distinct features of genome evolution in teleosts and mammals.</title>
        <authorList>
            <person name="Kai W."/>
            <person name="Kikuchi K."/>
            <person name="Tohari S."/>
            <person name="Chew A.K."/>
            <person name="Tay A."/>
            <person name="Fujiwara A."/>
            <person name="Hosoya S."/>
            <person name="Suetake H."/>
            <person name="Naruse K."/>
            <person name="Brenner S."/>
            <person name="Suzuki Y."/>
            <person name="Venkatesh B."/>
        </authorList>
    </citation>
    <scope>NUCLEOTIDE SEQUENCE [LARGE SCALE GENOMIC DNA]</scope>
</reference>
<feature type="domain" description="Ig-like" evidence="3">
    <location>
        <begin position="982"/>
        <end position="1077"/>
    </location>
</feature>
<keyword evidence="2" id="KW-0812">Transmembrane</keyword>
<feature type="domain" description="Ig-like" evidence="3">
    <location>
        <begin position="871"/>
        <end position="974"/>
    </location>
</feature>
<dbReference type="PROSITE" id="PS00290">
    <property type="entry name" value="IG_MHC"/>
    <property type="match status" value="2"/>
</dbReference>
<dbReference type="PROSITE" id="PS50835">
    <property type="entry name" value="IG_LIKE"/>
    <property type="match status" value="11"/>
</dbReference>
<dbReference type="SMART" id="SM00407">
    <property type="entry name" value="IGc1"/>
    <property type="match status" value="8"/>
</dbReference>
<dbReference type="InterPro" id="IPR003597">
    <property type="entry name" value="Ig_C1-set"/>
</dbReference>
<dbReference type="PANTHER" id="PTHR23411">
    <property type="entry name" value="TAPASIN"/>
    <property type="match status" value="1"/>
</dbReference>
<dbReference type="Pfam" id="PF07654">
    <property type="entry name" value="C1-set"/>
    <property type="match status" value="8"/>
</dbReference>
<dbReference type="AlphaFoldDB" id="A0A3B5K957"/>
<feature type="domain" description="Ig-like" evidence="3">
    <location>
        <begin position="678"/>
        <end position="772"/>
    </location>
</feature>
<evidence type="ECO:0000313" key="4">
    <source>
        <dbReference type="Ensembl" id="ENSTRUP00000052472.2"/>
    </source>
</evidence>
<organism evidence="4 5">
    <name type="scientific">Takifugu rubripes</name>
    <name type="common">Japanese pufferfish</name>
    <name type="synonym">Fugu rubripes</name>
    <dbReference type="NCBI Taxonomy" id="31033"/>
    <lineage>
        <taxon>Eukaryota</taxon>
        <taxon>Metazoa</taxon>
        <taxon>Chordata</taxon>
        <taxon>Craniata</taxon>
        <taxon>Vertebrata</taxon>
        <taxon>Euteleostomi</taxon>
        <taxon>Actinopterygii</taxon>
        <taxon>Neopterygii</taxon>
        <taxon>Teleostei</taxon>
        <taxon>Neoteleostei</taxon>
        <taxon>Acanthomorphata</taxon>
        <taxon>Eupercaria</taxon>
        <taxon>Tetraodontiformes</taxon>
        <taxon>Tetradontoidea</taxon>
        <taxon>Tetraodontidae</taxon>
        <taxon>Takifugu</taxon>
    </lineage>
</organism>
<feature type="domain" description="Ig-like" evidence="3">
    <location>
        <begin position="255"/>
        <end position="358"/>
    </location>
</feature>
<dbReference type="InterPro" id="IPR050380">
    <property type="entry name" value="Immune_Resp_Modulators"/>
</dbReference>
<dbReference type="InterPro" id="IPR036179">
    <property type="entry name" value="Ig-like_dom_sf"/>
</dbReference>
<protein>
    <recommendedName>
        <fullName evidence="3">Ig-like domain-containing protein</fullName>
    </recommendedName>
</protein>
<keyword evidence="2" id="KW-0472">Membrane</keyword>
<feature type="domain" description="Ig-like" evidence="3">
    <location>
        <begin position="62"/>
        <end position="156"/>
    </location>
</feature>
<sequence length="1231" mass="135119">MDGKPSIAKASQSKNHTHLISSLKISLSEWEKLKLLQCKALHRCFSSTEKTVRISESEAATPQVEIRRSLRDFLNGNSAVLECVVTPSSSSDLCITFQADGVDISGKNFVDFSKASGISLISRTFAVPSTHWKKDATFSCTVNQGFSGSVNSTSTGRLFVDPSLDLLLVHSEDSGTQKLLCAGGGFNPQIQWFPHGALNATYDISMGADGRVAVTSHLHVPQNEWKTGKPYTCQVSDMSLNSSVNKSISFCSVTPASSQRVSVYIQGPPIRGFEANGPVTISCLLVGSSLTDFSITWKVDGKETSVFSPTEPPVKHKNGTQTLQSFLNVSSEDWFGHKVVSCEGKHRCSDQGYENHVSKSKAPSPPAVQIMQPSAPQLSTSQVLPLTCIVSGFFPSNILLFWKENDQRVPSSRYTNSDPWKYPGSSTYSMSSLLNTSKTEDKDSTYSCVVQHESSKNPFISTVKDVFEQRVVPPNITLQPVWDGELGASPVRLICTLSGFFPEKLSVKWQRDNQTLDIPQSQRMLQSVEKPEKTFSLSSEIQPDMQEWEDGSNFICNTSHNNMEFIKSTNVCQIHGSFVPSIHVEIPSFRKVVMEESEVVAKCSVRTVFNAKVTWTMDGKPSIAKASQSKNHTHLISSLKISLSEWEKLKLLQCKALHRCFSSTEKTVRISESEAAAPQVEIRRSLRDFLNGNSAVLECVVTPSSSSDLCITFQADGVDISGKNFVDFSKASGISLISRTFAVPSTHWKKDATFSCTVNQGFSGSVNSTSTGRLFVDPSLDLLLVHSEDSGTQKLLCTGGGFNPQIQWFPHGALNATYDISMGADGRVAVTSHLHVPQNEWKTGKPYTCQVSDMSLNSSVNQSISFCSVTPASSQRVSVYIQGPPIRGFEANGPVTISCLLVGSSLTDFSITWKVDGKETSVFSPTEPPVKHKNGTQTLQSFLNVSSEDWFGHKVVSCEGKHRCSDQGYENHVSKSKAPSPPAVQIMQPSAPQLSTSQVLPLTCIVSGFFPSNILLFWKENDQRVPSSRYTNSDPWKYPGSSTYSMSSLLNTSKTEDKDSTYSCVVQHESSKNPFISTVKDVFAAATYSEPSATLLQSSDELVCLVFGYSPPSINISWFLDSSKELIDFHTTEHYRGPNGKFSIQSHLLLSKVTWLPGAVLTCRVTHSNTSLSLNISKPEISENRHLLNNFSNDDEGIGITIESWYMALTFLLFFLAAVIYGVFVTIIKIK</sequence>
<dbReference type="CDD" id="cd00098">
    <property type="entry name" value="IgC1"/>
    <property type="match status" value="4"/>
</dbReference>
<dbReference type="Gene3D" id="2.60.40.10">
    <property type="entry name" value="Immunoglobulins"/>
    <property type="match status" value="11"/>
</dbReference>
<evidence type="ECO:0000256" key="1">
    <source>
        <dbReference type="ARBA" id="ARBA00023319"/>
    </source>
</evidence>
<feature type="domain" description="Ig-like" evidence="3">
    <location>
        <begin position="1102"/>
        <end position="1177"/>
    </location>
</feature>
<feature type="domain" description="Ig-like" evidence="3">
    <location>
        <begin position="162"/>
        <end position="249"/>
    </location>
</feature>
<proteinExistence type="predicted"/>
<evidence type="ECO:0000313" key="5">
    <source>
        <dbReference type="Proteomes" id="UP000005226"/>
    </source>
</evidence>
<feature type="domain" description="Ig-like" evidence="3">
    <location>
        <begin position="580"/>
        <end position="671"/>
    </location>
</feature>
<keyword evidence="2" id="KW-1133">Transmembrane helix</keyword>
<name>A0A3B5K957_TAKRU</name>
<feature type="domain" description="Ig-like" evidence="3">
    <location>
        <begin position="778"/>
        <end position="865"/>
    </location>
</feature>
<dbReference type="Proteomes" id="UP000005226">
    <property type="component" value="Chromosome 5"/>
</dbReference>
<reference evidence="4" key="2">
    <citation type="submission" date="2025-08" db="UniProtKB">
        <authorList>
            <consortium name="Ensembl"/>
        </authorList>
    </citation>
    <scope>IDENTIFICATION</scope>
</reference>
<dbReference type="GeneTree" id="ENSGT00940000163371"/>
<keyword evidence="5" id="KW-1185">Reference proteome</keyword>
<feature type="domain" description="Ig-like" evidence="3">
    <location>
        <begin position="366"/>
        <end position="461"/>
    </location>
</feature>
<dbReference type="InterPro" id="IPR013783">
    <property type="entry name" value="Ig-like_fold"/>
</dbReference>
<feature type="domain" description="Ig-like" evidence="3">
    <location>
        <begin position="474"/>
        <end position="572"/>
    </location>
</feature>
<keyword evidence="1" id="KW-0393">Immunoglobulin domain</keyword>
<dbReference type="InterPro" id="IPR007110">
    <property type="entry name" value="Ig-like_dom"/>
</dbReference>
<feature type="transmembrane region" description="Helical" evidence="2">
    <location>
        <begin position="1205"/>
        <end position="1228"/>
    </location>
</feature>
<dbReference type="OMA" id="HIFDNAS"/>